<reference evidence="6" key="1">
    <citation type="journal article" date="2013" name="Genome Biol.">
        <title>Reference genomes and transcriptomes of Nicotiana sylvestris and Nicotiana tomentosiformis.</title>
        <authorList>
            <person name="Sierro N."/>
            <person name="Battey J.N."/>
            <person name="Ouadi S."/>
            <person name="Bovet L."/>
            <person name="Goepfert S."/>
            <person name="Bakaher N."/>
            <person name="Peitsch M.C."/>
            <person name="Ivanov N.V."/>
        </authorList>
    </citation>
    <scope>NUCLEOTIDE SEQUENCE [LARGE SCALE GENOMIC DNA]</scope>
</reference>
<dbReference type="PANTHER" id="PTHR31973">
    <property type="entry name" value="POLYPROTEIN, PUTATIVE-RELATED"/>
    <property type="match status" value="1"/>
</dbReference>
<evidence type="ECO:0000259" key="5">
    <source>
        <dbReference type="PROSITE" id="PS50966"/>
    </source>
</evidence>
<evidence type="ECO:0000256" key="4">
    <source>
        <dbReference type="PROSITE-ProRule" id="PRU00325"/>
    </source>
</evidence>
<dbReference type="Proteomes" id="UP000189701">
    <property type="component" value="Unplaced"/>
</dbReference>
<dbReference type="STRING" id="4096.A0A1U7VLN8"/>
<feature type="domain" description="SWIM-type" evidence="5">
    <location>
        <begin position="410"/>
        <end position="444"/>
    </location>
</feature>
<evidence type="ECO:0000256" key="3">
    <source>
        <dbReference type="ARBA" id="ARBA00022833"/>
    </source>
</evidence>
<name>A0A1U7VLN8_NICSY</name>
<dbReference type="GO" id="GO:0008270">
    <property type="term" value="F:zinc ion binding"/>
    <property type="evidence" value="ECO:0007669"/>
    <property type="project" value="UniProtKB-KW"/>
</dbReference>
<reference evidence="7" key="2">
    <citation type="submission" date="2025-08" db="UniProtKB">
        <authorList>
            <consortium name="RefSeq"/>
        </authorList>
    </citation>
    <scope>IDENTIFICATION</scope>
    <source>
        <tissue evidence="7">Leaf</tissue>
    </source>
</reference>
<evidence type="ECO:0000256" key="1">
    <source>
        <dbReference type="ARBA" id="ARBA00022723"/>
    </source>
</evidence>
<dbReference type="SMART" id="SM00575">
    <property type="entry name" value="ZnF_PMZ"/>
    <property type="match status" value="1"/>
</dbReference>
<evidence type="ECO:0000256" key="2">
    <source>
        <dbReference type="ARBA" id="ARBA00022771"/>
    </source>
</evidence>
<keyword evidence="1" id="KW-0479">Metal-binding</keyword>
<keyword evidence="3" id="KW-0862">Zinc</keyword>
<proteinExistence type="predicted"/>
<dbReference type="GO" id="GO:0003676">
    <property type="term" value="F:nucleic acid binding"/>
    <property type="evidence" value="ECO:0007669"/>
    <property type="project" value="InterPro"/>
</dbReference>
<keyword evidence="6" id="KW-1185">Reference proteome</keyword>
<organism evidence="6 7">
    <name type="scientific">Nicotiana sylvestris</name>
    <name type="common">Wood tobacco</name>
    <name type="synonym">South American tobacco</name>
    <dbReference type="NCBI Taxonomy" id="4096"/>
    <lineage>
        <taxon>Eukaryota</taxon>
        <taxon>Viridiplantae</taxon>
        <taxon>Streptophyta</taxon>
        <taxon>Embryophyta</taxon>
        <taxon>Tracheophyta</taxon>
        <taxon>Spermatophyta</taxon>
        <taxon>Magnoliopsida</taxon>
        <taxon>eudicotyledons</taxon>
        <taxon>Gunneridae</taxon>
        <taxon>Pentapetalae</taxon>
        <taxon>asterids</taxon>
        <taxon>lamiids</taxon>
        <taxon>Solanales</taxon>
        <taxon>Solanaceae</taxon>
        <taxon>Nicotianoideae</taxon>
        <taxon>Nicotianeae</taxon>
        <taxon>Nicotiana</taxon>
    </lineage>
</organism>
<dbReference type="PANTHER" id="PTHR31973:SF195">
    <property type="entry name" value="MUDR FAMILY TRANSPOSASE"/>
    <property type="match status" value="1"/>
</dbReference>
<dbReference type="InterPro" id="IPR018289">
    <property type="entry name" value="MULE_transposase_dom"/>
</dbReference>
<sequence>MRPTKNSFVVGWMVFHYKIIDYIVLGVDCHGEWVESSTRFTWRSKSKETVLIKVHRDVTYDEFVDKIIAGCELTCYPSDMSITYMHSIGEKHTKLLKVYEGRSYCKGYGKGDSRARYEILDAYRYALRKANEGSKTTLKLDNKGKFQYFFVAYEAWIQGFLFMRKVIAIDGTFLTGKYRGVLLSAVAQDSENHIFPVAFCVVDKECDAAYEYFFEQLSSIHPDSVELCIISDRHISIANGISKFYPQAHHGFCMRHFAENLRKNFRCGDLLHHYYSAAKAYKIDEFNDHFQQIKLNDVRVAKYLEEDVGFHKWSRAHFPGNRYEVLTTNIAESVNSMFLLEREFSITALFDAINRRFAQKFHERRMQFLDTPTICVPSVEKKINKNATFGNKLLVHPIRQQDFSITGHGVVAKVDLHNRTCSCREFDLDKIPCPHAMATLRVEFGDQYGTSIYDYTSDFYYIDTYVNAYVIEINPVPSEECWDVPPELVERKIPPPSCEIQLGRRKTKWIPASGEVKKKQNRCSMCKRTGHKRTTCKKRTEGTSNSVVA</sequence>
<accession>A0A1U7VLN8</accession>
<dbReference type="AlphaFoldDB" id="A0A1U7VLN8"/>
<dbReference type="RefSeq" id="XP_009765881.1">
    <property type="nucleotide sequence ID" value="XM_009767579.1"/>
</dbReference>
<protein>
    <submittedName>
        <fullName evidence="7">Uncharacterized protein LOC104217354</fullName>
    </submittedName>
</protein>
<dbReference type="OrthoDB" id="1248924at2759"/>
<dbReference type="InterPro" id="IPR007527">
    <property type="entry name" value="Znf_SWIM"/>
</dbReference>
<dbReference type="Pfam" id="PF10551">
    <property type="entry name" value="MULE"/>
    <property type="match status" value="1"/>
</dbReference>
<dbReference type="eggNOG" id="ENOG502RJNC">
    <property type="taxonomic scope" value="Eukaryota"/>
</dbReference>
<evidence type="ECO:0000313" key="7">
    <source>
        <dbReference type="RefSeq" id="XP_009765881.1"/>
    </source>
</evidence>
<dbReference type="InterPro" id="IPR006564">
    <property type="entry name" value="Znf_PMZ"/>
</dbReference>
<dbReference type="PROSITE" id="PS50966">
    <property type="entry name" value="ZF_SWIM"/>
    <property type="match status" value="1"/>
</dbReference>
<dbReference type="InterPro" id="IPR036875">
    <property type="entry name" value="Znf_CCHC_sf"/>
</dbReference>
<evidence type="ECO:0000313" key="6">
    <source>
        <dbReference type="Proteomes" id="UP000189701"/>
    </source>
</evidence>
<dbReference type="Pfam" id="PF04434">
    <property type="entry name" value="SWIM"/>
    <property type="match status" value="1"/>
</dbReference>
<dbReference type="SUPFAM" id="SSF57756">
    <property type="entry name" value="Retrovirus zinc finger-like domains"/>
    <property type="match status" value="1"/>
</dbReference>
<keyword evidence="2 4" id="KW-0863">Zinc-finger</keyword>
<gene>
    <name evidence="7" type="primary">LOC104217354</name>
</gene>